<organism evidence="1 2">
    <name type="scientific">Duganella vulcania</name>
    <dbReference type="NCBI Taxonomy" id="2692166"/>
    <lineage>
        <taxon>Bacteria</taxon>
        <taxon>Pseudomonadati</taxon>
        <taxon>Pseudomonadota</taxon>
        <taxon>Betaproteobacteria</taxon>
        <taxon>Burkholderiales</taxon>
        <taxon>Oxalobacteraceae</taxon>
        <taxon>Telluria group</taxon>
        <taxon>Duganella</taxon>
    </lineage>
</organism>
<feature type="non-terminal residue" evidence="1">
    <location>
        <position position="1"/>
    </location>
</feature>
<proteinExistence type="predicted"/>
<evidence type="ECO:0000313" key="2">
    <source>
        <dbReference type="Proteomes" id="UP000470302"/>
    </source>
</evidence>
<reference evidence="1 2" key="1">
    <citation type="submission" date="2020-01" db="EMBL/GenBank/DDBJ databases">
        <title>Novel species isolated from a subtropical stream in China.</title>
        <authorList>
            <person name="Lu H."/>
        </authorList>
    </citation>
    <scope>NUCLEOTIDE SEQUENCE [LARGE SCALE GENOMIC DNA]</scope>
    <source>
        <strain evidence="1 2">FT82W</strain>
    </source>
</reference>
<dbReference type="AlphaFoldDB" id="A0A845GFQ0"/>
<dbReference type="Proteomes" id="UP000470302">
    <property type="component" value="Unassembled WGS sequence"/>
</dbReference>
<gene>
    <name evidence="1" type="ORF">GTP91_34310</name>
</gene>
<sequence>WAEHRSWRAMIAQTERRLGRALDPPARAVLYRAHAAGRDIEQLNRLHRQALGANANVSTNANANANAGATTATVTTGTATAAARRYADSLDASGAAFLAGL</sequence>
<feature type="non-terminal residue" evidence="1">
    <location>
        <position position="101"/>
    </location>
</feature>
<comment type="caution">
    <text evidence="1">The sequence shown here is derived from an EMBL/GenBank/DDBJ whole genome shotgun (WGS) entry which is preliminary data.</text>
</comment>
<protein>
    <submittedName>
        <fullName evidence="1">Uncharacterized protein</fullName>
    </submittedName>
</protein>
<accession>A0A845GFQ0</accession>
<name>A0A845GFQ0_9BURK</name>
<evidence type="ECO:0000313" key="1">
    <source>
        <dbReference type="EMBL" id="MYM92222.1"/>
    </source>
</evidence>
<dbReference type="EMBL" id="WWCW01000537">
    <property type="protein sequence ID" value="MYM92222.1"/>
    <property type="molecule type" value="Genomic_DNA"/>
</dbReference>
<dbReference type="RefSeq" id="WP_175042100.1">
    <property type="nucleotide sequence ID" value="NZ_WWCW01000537.1"/>
</dbReference>